<dbReference type="EMBL" id="JAGQLH010000141">
    <property type="protein sequence ID" value="MCA9386358.1"/>
    <property type="molecule type" value="Genomic_DNA"/>
</dbReference>
<protein>
    <submittedName>
        <fullName evidence="2">M48 family metallopeptidase</fullName>
    </submittedName>
</protein>
<dbReference type="InterPro" id="IPR053136">
    <property type="entry name" value="UTP_pyrophosphatase-like"/>
</dbReference>
<comment type="caution">
    <text evidence="2">The sequence shown here is derived from an EMBL/GenBank/DDBJ whole genome shotgun (WGS) entry which is preliminary data.</text>
</comment>
<organism evidence="2 3">
    <name type="scientific">Candidatus Dojkabacteria bacterium</name>
    <dbReference type="NCBI Taxonomy" id="2099670"/>
    <lineage>
        <taxon>Bacteria</taxon>
        <taxon>Candidatus Dojkabacteria</taxon>
    </lineage>
</organism>
<dbReference type="InterPro" id="IPR002725">
    <property type="entry name" value="YgjP-like_metallopeptidase"/>
</dbReference>
<accession>A0A955LA74</accession>
<proteinExistence type="predicted"/>
<reference evidence="2" key="2">
    <citation type="journal article" date="2021" name="Microbiome">
        <title>Successional dynamics and alternative stable states in a saline activated sludge microbial community over 9 years.</title>
        <authorList>
            <person name="Wang Y."/>
            <person name="Ye J."/>
            <person name="Ju F."/>
            <person name="Liu L."/>
            <person name="Boyd J.A."/>
            <person name="Deng Y."/>
            <person name="Parks D.H."/>
            <person name="Jiang X."/>
            <person name="Yin X."/>
            <person name="Woodcroft B.J."/>
            <person name="Tyson G.W."/>
            <person name="Hugenholtz P."/>
            <person name="Polz M.F."/>
            <person name="Zhang T."/>
        </authorList>
    </citation>
    <scope>NUCLEOTIDE SEQUENCE</scope>
    <source>
        <strain evidence="2">HKST-UBA11</strain>
    </source>
</reference>
<dbReference type="Gene3D" id="3.30.2010.10">
    <property type="entry name" value="Metalloproteases ('zincins'), catalytic domain"/>
    <property type="match status" value="1"/>
</dbReference>
<dbReference type="AlphaFoldDB" id="A0A955LA74"/>
<dbReference type="Pfam" id="PF01863">
    <property type="entry name" value="YgjP-like"/>
    <property type="match status" value="1"/>
</dbReference>
<sequence>TNWGSCSSKGNLNFTWRLIFAPLEILDYVVVHELCHLKEQNHSQRFWDLVAEQVPDYKKKRIWLKKHGANLYF</sequence>
<evidence type="ECO:0000259" key="1">
    <source>
        <dbReference type="Pfam" id="PF01863"/>
    </source>
</evidence>
<dbReference type="CDD" id="cd07344">
    <property type="entry name" value="M48_yhfN_like"/>
    <property type="match status" value="1"/>
</dbReference>
<feature type="non-terminal residue" evidence="2">
    <location>
        <position position="1"/>
    </location>
</feature>
<reference evidence="2" key="1">
    <citation type="submission" date="2020-04" db="EMBL/GenBank/DDBJ databases">
        <authorList>
            <person name="Zhang T."/>
        </authorList>
    </citation>
    <scope>NUCLEOTIDE SEQUENCE</scope>
    <source>
        <strain evidence="2">HKST-UBA11</strain>
    </source>
</reference>
<evidence type="ECO:0000313" key="3">
    <source>
        <dbReference type="Proteomes" id="UP000754563"/>
    </source>
</evidence>
<evidence type="ECO:0000313" key="2">
    <source>
        <dbReference type="EMBL" id="MCA9386358.1"/>
    </source>
</evidence>
<feature type="domain" description="YgjP-like metallopeptidase" evidence="1">
    <location>
        <begin position="1"/>
        <end position="67"/>
    </location>
</feature>
<dbReference type="PANTHER" id="PTHR30399">
    <property type="entry name" value="UNCHARACTERIZED PROTEIN YGJP"/>
    <property type="match status" value="1"/>
</dbReference>
<dbReference type="Proteomes" id="UP000754563">
    <property type="component" value="Unassembled WGS sequence"/>
</dbReference>
<gene>
    <name evidence="2" type="ORF">KC717_06970</name>
</gene>
<dbReference type="PANTHER" id="PTHR30399:SF1">
    <property type="entry name" value="UTP PYROPHOSPHATASE"/>
    <property type="match status" value="1"/>
</dbReference>
<name>A0A955LA74_9BACT</name>